<evidence type="ECO:0000313" key="3">
    <source>
        <dbReference type="Proteomes" id="UP001157418"/>
    </source>
</evidence>
<reference evidence="2 3" key="1">
    <citation type="submission" date="2022-01" db="EMBL/GenBank/DDBJ databases">
        <authorList>
            <person name="Xiong W."/>
            <person name="Schranz E."/>
        </authorList>
    </citation>
    <scope>NUCLEOTIDE SEQUENCE [LARGE SCALE GENOMIC DNA]</scope>
</reference>
<evidence type="ECO:0000313" key="2">
    <source>
        <dbReference type="EMBL" id="CAH1421333.1"/>
    </source>
</evidence>
<dbReference type="AlphaFoldDB" id="A0AAU9MKZ7"/>
<proteinExistence type="predicted"/>
<keyword evidence="3" id="KW-1185">Reference proteome</keyword>
<organism evidence="2 3">
    <name type="scientific">Lactuca virosa</name>
    <dbReference type="NCBI Taxonomy" id="75947"/>
    <lineage>
        <taxon>Eukaryota</taxon>
        <taxon>Viridiplantae</taxon>
        <taxon>Streptophyta</taxon>
        <taxon>Embryophyta</taxon>
        <taxon>Tracheophyta</taxon>
        <taxon>Spermatophyta</taxon>
        <taxon>Magnoliopsida</taxon>
        <taxon>eudicotyledons</taxon>
        <taxon>Gunneridae</taxon>
        <taxon>Pentapetalae</taxon>
        <taxon>asterids</taxon>
        <taxon>campanulids</taxon>
        <taxon>Asterales</taxon>
        <taxon>Asteraceae</taxon>
        <taxon>Cichorioideae</taxon>
        <taxon>Cichorieae</taxon>
        <taxon>Lactucinae</taxon>
        <taxon>Lactuca</taxon>
    </lineage>
</organism>
<dbReference type="InterPro" id="IPR014756">
    <property type="entry name" value="Ig_E-set"/>
</dbReference>
<comment type="caution">
    <text evidence="2">The sequence shown here is derived from an EMBL/GenBank/DDBJ whole genome shotgun (WGS) entry which is preliminary data.</text>
</comment>
<dbReference type="Gene3D" id="2.60.40.10">
    <property type="entry name" value="Immunoglobulins"/>
    <property type="match status" value="1"/>
</dbReference>
<accession>A0AAU9MKZ7</accession>
<sequence>MKSTFAVQTRGTHITAAYLPDICRLVVVVHHGVLYNEHINTRIVIWSMQKQTNIMDFKNSNGDDEHVLEQPIDNDQLKALLADAERAKLLRKLSEANQHNRYLKRQLLVREDALAEFKSELAVTELEIQGLLNMAKEIVSYGISAGSRKINGKYIQSLLLLQLQGVQEKLKKQIKEVELAQSKEVSLHWYGMAESVQVMGSFDGWSHGEDLSAEYTGSYTSFSTSIMLRPGRYEIKFLVDGEWALSPEYPTVGEGLMENNLLIVE</sequence>
<evidence type="ECO:0000259" key="1">
    <source>
        <dbReference type="Pfam" id="PF16561"/>
    </source>
</evidence>
<dbReference type="EMBL" id="CAKMRJ010001112">
    <property type="protein sequence ID" value="CAH1421333.1"/>
    <property type="molecule type" value="Genomic_DNA"/>
</dbReference>
<dbReference type="CDD" id="cd02859">
    <property type="entry name" value="E_set_AMPKbeta_like_N"/>
    <property type="match status" value="1"/>
</dbReference>
<dbReference type="Pfam" id="PF16561">
    <property type="entry name" value="AMPK1_CBM"/>
    <property type="match status" value="1"/>
</dbReference>
<dbReference type="InterPro" id="IPR013783">
    <property type="entry name" value="Ig-like_fold"/>
</dbReference>
<dbReference type="PANTHER" id="PTHR47342:SF1">
    <property type="entry name" value="PROTEIN PTST, CHLOROPLASTIC"/>
    <property type="match status" value="1"/>
</dbReference>
<name>A0AAU9MKZ7_9ASTR</name>
<feature type="domain" description="AMP-activated protein kinase glycogen-binding" evidence="1">
    <location>
        <begin position="185"/>
        <end position="254"/>
    </location>
</feature>
<dbReference type="SUPFAM" id="SSF81296">
    <property type="entry name" value="E set domains"/>
    <property type="match status" value="1"/>
</dbReference>
<dbReference type="GO" id="GO:0009507">
    <property type="term" value="C:chloroplast"/>
    <property type="evidence" value="ECO:0007669"/>
    <property type="project" value="UniProtKB-ARBA"/>
</dbReference>
<dbReference type="InterPro" id="IPR032640">
    <property type="entry name" value="AMPK1_CBM"/>
</dbReference>
<dbReference type="PANTHER" id="PTHR47342">
    <property type="entry name" value="PROTEIN PTST, CHLOROPLASTIC"/>
    <property type="match status" value="1"/>
</dbReference>
<protein>
    <recommendedName>
        <fullName evidence="1">AMP-activated protein kinase glycogen-binding domain-containing protein</fullName>
    </recommendedName>
</protein>
<gene>
    <name evidence="2" type="ORF">LVIROSA_LOCUS8742</name>
</gene>
<dbReference type="Proteomes" id="UP001157418">
    <property type="component" value="Unassembled WGS sequence"/>
</dbReference>